<dbReference type="SUPFAM" id="SSF47090">
    <property type="entry name" value="PGBD-like"/>
    <property type="match status" value="1"/>
</dbReference>
<dbReference type="PROSITE" id="PS51257">
    <property type="entry name" value="PROKAR_LIPOPROTEIN"/>
    <property type="match status" value="1"/>
</dbReference>
<dbReference type="AlphaFoldDB" id="A0AB39Q2W0"/>
<evidence type="ECO:0000259" key="2">
    <source>
        <dbReference type="Pfam" id="PF01471"/>
    </source>
</evidence>
<feature type="signal peptide" evidence="1">
    <location>
        <begin position="1"/>
        <end position="20"/>
    </location>
</feature>
<dbReference type="RefSeq" id="WP_369171852.1">
    <property type="nucleotide sequence ID" value="NZ_CP163439.1"/>
</dbReference>
<sequence>MRTAQARNRFGLIIAGTALAGIALTGCGQGSGTDAGAGTTTRTALVVNDLTDVQVMASAPCDDRHIVFTVDGTPYHGFDYSKAMETVISKGSQGNIVKEAQCLLEYVKCSPGTVDGIFGDKTRAATIRFQEKNGLRADGSIGPKTWPKLRDLDPKGC</sequence>
<dbReference type="InterPro" id="IPR036365">
    <property type="entry name" value="PGBD-like_sf"/>
</dbReference>
<feature type="chain" id="PRO_5044307291" evidence="1">
    <location>
        <begin position="21"/>
        <end position="157"/>
    </location>
</feature>
<name>A0AB39Q2W0_9ACTN</name>
<accession>A0AB39Q2W0</accession>
<dbReference type="EMBL" id="CP163439">
    <property type="protein sequence ID" value="XDQ37126.1"/>
    <property type="molecule type" value="Genomic_DNA"/>
</dbReference>
<dbReference type="InterPro" id="IPR036366">
    <property type="entry name" value="PGBDSf"/>
</dbReference>
<gene>
    <name evidence="3" type="ORF">AB5J49_29425</name>
</gene>
<dbReference type="InterPro" id="IPR002477">
    <property type="entry name" value="Peptidoglycan-bd-like"/>
</dbReference>
<reference evidence="3" key="1">
    <citation type="submission" date="2024-07" db="EMBL/GenBank/DDBJ databases">
        <authorList>
            <person name="Yu S.T."/>
        </authorList>
    </citation>
    <scope>NUCLEOTIDE SEQUENCE</scope>
    <source>
        <strain evidence="3">R28</strain>
    </source>
</reference>
<organism evidence="3">
    <name type="scientific">Streptomyces sp. R28</name>
    <dbReference type="NCBI Taxonomy" id="3238628"/>
    <lineage>
        <taxon>Bacteria</taxon>
        <taxon>Bacillati</taxon>
        <taxon>Actinomycetota</taxon>
        <taxon>Actinomycetes</taxon>
        <taxon>Kitasatosporales</taxon>
        <taxon>Streptomycetaceae</taxon>
        <taxon>Streptomyces</taxon>
    </lineage>
</organism>
<dbReference type="Pfam" id="PF01471">
    <property type="entry name" value="PG_binding_1"/>
    <property type="match status" value="1"/>
</dbReference>
<evidence type="ECO:0000313" key="3">
    <source>
        <dbReference type="EMBL" id="XDQ37126.1"/>
    </source>
</evidence>
<protein>
    <submittedName>
        <fullName evidence="3">Peptidoglycan-binding protein</fullName>
    </submittedName>
</protein>
<evidence type="ECO:0000256" key="1">
    <source>
        <dbReference type="SAM" id="SignalP"/>
    </source>
</evidence>
<dbReference type="Gene3D" id="1.10.101.10">
    <property type="entry name" value="PGBD-like superfamily/PGBD"/>
    <property type="match status" value="1"/>
</dbReference>
<proteinExistence type="predicted"/>
<keyword evidence="1" id="KW-0732">Signal</keyword>
<feature type="domain" description="Peptidoglycan binding-like" evidence="2">
    <location>
        <begin position="93"/>
        <end position="148"/>
    </location>
</feature>